<dbReference type="RefSeq" id="WP_306978179.1">
    <property type="nucleotide sequence ID" value="NZ_JAUSTQ010000017.1"/>
</dbReference>
<gene>
    <name evidence="2" type="ORF">J2S77_002732</name>
</gene>
<keyword evidence="1" id="KW-1133">Transmembrane helix</keyword>
<feature type="transmembrane region" description="Helical" evidence="1">
    <location>
        <begin position="94"/>
        <end position="115"/>
    </location>
</feature>
<organism evidence="2 3">
    <name type="scientific">Alkalibacillus salilacus</name>
    <dbReference type="NCBI Taxonomy" id="284582"/>
    <lineage>
        <taxon>Bacteria</taxon>
        <taxon>Bacillati</taxon>
        <taxon>Bacillota</taxon>
        <taxon>Bacilli</taxon>
        <taxon>Bacillales</taxon>
        <taxon>Bacillaceae</taxon>
        <taxon>Alkalibacillus</taxon>
    </lineage>
</organism>
<comment type="caution">
    <text evidence="2">The sequence shown here is derived from an EMBL/GenBank/DDBJ whole genome shotgun (WGS) entry which is preliminary data.</text>
</comment>
<accession>A0ABT9VIU9</accession>
<name>A0ABT9VIU9_9BACI</name>
<feature type="transmembrane region" description="Helical" evidence="1">
    <location>
        <begin position="158"/>
        <end position="183"/>
    </location>
</feature>
<protein>
    <recommendedName>
        <fullName evidence="4">Permease</fullName>
    </recommendedName>
</protein>
<feature type="transmembrane region" description="Helical" evidence="1">
    <location>
        <begin position="127"/>
        <end position="146"/>
    </location>
</feature>
<proteinExistence type="predicted"/>
<keyword evidence="3" id="KW-1185">Reference proteome</keyword>
<reference evidence="2 3" key="1">
    <citation type="submission" date="2023-07" db="EMBL/GenBank/DDBJ databases">
        <title>Genomic Encyclopedia of Type Strains, Phase IV (KMG-IV): sequencing the most valuable type-strain genomes for metagenomic binning, comparative biology and taxonomic classification.</title>
        <authorList>
            <person name="Goeker M."/>
        </authorList>
    </citation>
    <scope>NUCLEOTIDE SEQUENCE [LARGE SCALE GENOMIC DNA]</scope>
    <source>
        <strain evidence="2 3">DSM 16460</strain>
    </source>
</reference>
<sequence>MKEEQLKQLNKIRSMTEEVNQLENEYWTSFSNFGVWQFWLDTLLLIVPLIVLFILIDKNKMLLLGFFGLNYHVWFSYATSIAVSLGLWEYPYQIAPFLPGFSFSASLIPVCFMLLYQWTLIHKKDIYLYAVILSAIIAFVLEPIMVKLHLLHMFKGVNYVHLFLLFVALFIVSKLITNLFLWLQEKETK</sequence>
<dbReference type="Proteomes" id="UP001224359">
    <property type="component" value="Unassembled WGS sequence"/>
</dbReference>
<keyword evidence="1" id="KW-0812">Transmembrane</keyword>
<feature type="transmembrane region" description="Helical" evidence="1">
    <location>
        <begin position="63"/>
        <end position="88"/>
    </location>
</feature>
<keyword evidence="1" id="KW-0472">Membrane</keyword>
<feature type="transmembrane region" description="Helical" evidence="1">
    <location>
        <begin position="36"/>
        <end position="56"/>
    </location>
</feature>
<evidence type="ECO:0000313" key="2">
    <source>
        <dbReference type="EMBL" id="MDQ0160725.1"/>
    </source>
</evidence>
<evidence type="ECO:0000313" key="3">
    <source>
        <dbReference type="Proteomes" id="UP001224359"/>
    </source>
</evidence>
<dbReference type="EMBL" id="JAUSTQ010000017">
    <property type="protein sequence ID" value="MDQ0160725.1"/>
    <property type="molecule type" value="Genomic_DNA"/>
</dbReference>
<evidence type="ECO:0000256" key="1">
    <source>
        <dbReference type="SAM" id="Phobius"/>
    </source>
</evidence>
<evidence type="ECO:0008006" key="4">
    <source>
        <dbReference type="Google" id="ProtNLM"/>
    </source>
</evidence>